<evidence type="ECO:0000313" key="6">
    <source>
        <dbReference type="EMBL" id="QEW24461.1"/>
    </source>
</evidence>
<dbReference type="InterPro" id="IPR000960">
    <property type="entry name" value="Flavin_mOase"/>
</dbReference>
<dbReference type="AlphaFoldDB" id="A0A0T5P9Q5"/>
<dbReference type="GO" id="GO:0005829">
    <property type="term" value="C:cytosol"/>
    <property type="evidence" value="ECO:0007669"/>
    <property type="project" value="TreeGrafter"/>
</dbReference>
<keyword evidence="7" id="KW-1185">Reference proteome</keyword>
<dbReference type="OrthoDB" id="9808049at2"/>
<dbReference type="InterPro" id="IPR020946">
    <property type="entry name" value="Flavin_mOase-like"/>
</dbReference>
<evidence type="ECO:0000256" key="3">
    <source>
        <dbReference type="ARBA" id="ARBA00023002"/>
    </source>
</evidence>
<dbReference type="KEGG" id="rid:RIdsm_00240"/>
<dbReference type="GO" id="GO:0050661">
    <property type="term" value="F:NADP binding"/>
    <property type="evidence" value="ECO:0007669"/>
    <property type="project" value="InterPro"/>
</dbReference>
<gene>
    <name evidence="6" type="primary">czcO</name>
    <name evidence="6" type="ORF">RIdsm_00240</name>
    <name evidence="5" type="ORF">XM52_12315</name>
</gene>
<dbReference type="PANTHER" id="PTHR43539">
    <property type="entry name" value="FLAVIN-BINDING MONOOXYGENASE-LIKE PROTEIN (AFU_ORTHOLOGUE AFUA_4G09220)"/>
    <property type="match status" value="1"/>
</dbReference>
<evidence type="ECO:0000256" key="2">
    <source>
        <dbReference type="ARBA" id="ARBA00022827"/>
    </source>
</evidence>
<dbReference type="PATRIC" id="fig|540747.5.peg.5442"/>
<proteinExistence type="predicted"/>
<keyword evidence="1" id="KW-0285">Flavoprotein</keyword>
<dbReference type="Pfam" id="PF00743">
    <property type="entry name" value="FMO-like"/>
    <property type="match status" value="1"/>
</dbReference>
<dbReference type="GO" id="GO:0004499">
    <property type="term" value="F:N,N-dimethylaniline monooxygenase activity"/>
    <property type="evidence" value="ECO:0007669"/>
    <property type="project" value="InterPro"/>
</dbReference>
<accession>A0A0T5P9Q5</accession>
<dbReference type="Proteomes" id="UP000325785">
    <property type="component" value="Chromosome"/>
</dbReference>
<dbReference type="PRINTS" id="PR00469">
    <property type="entry name" value="PNDRDTASEII"/>
</dbReference>
<name>A0A0T5P9Q5_9RHOB</name>
<protein>
    <recommendedName>
        <fullName evidence="4">Trimethylamine monooxygenase</fullName>
    </recommendedName>
</protein>
<dbReference type="EMBL" id="LAXI01000006">
    <property type="protein sequence ID" value="KRS17772.1"/>
    <property type="molecule type" value="Genomic_DNA"/>
</dbReference>
<dbReference type="STRING" id="540747.SAMN04488031_10732"/>
<dbReference type="RefSeq" id="WP_057816421.1">
    <property type="nucleotide sequence ID" value="NZ_CP031598.1"/>
</dbReference>
<organism evidence="5 7">
    <name type="scientific">Roseovarius indicus</name>
    <dbReference type="NCBI Taxonomy" id="540747"/>
    <lineage>
        <taxon>Bacteria</taxon>
        <taxon>Pseudomonadati</taxon>
        <taxon>Pseudomonadota</taxon>
        <taxon>Alphaproteobacteria</taxon>
        <taxon>Rhodobacterales</taxon>
        <taxon>Roseobacteraceae</taxon>
        <taxon>Roseovarius</taxon>
    </lineage>
</organism>
<dbReference type="InterPro" id="IPR036188">
    <property type="entry name" value="FAD/NAD-bd_sf"/>
</dbReference>
<keyword evidence="3 6" id="KW-0560">Oxidoreductase</keyword>
<dbReference type="SUPFAM" id="SSF51905">
    <property type="entry name" value="FAD/NAD(P)-binding domain"/>
    <property type="match status" value="2"/>
</dbReference>
<dbReference type="InterPro" id="IPR050982">
    <property type="entry name" value="Auxin_biosynth/cation_transpt"/>
</dbReference>
<dbReference type="GO" id="GO:0050660">
    <property type="term" value="F:flavin adenine dinucleotide binding"/>
    <property type="evidence" value="ECO:0007669"/>
    <property type="project" value="InterPro"/>
</dbReference>
<reference evidence="6 8" key="2">
    <citation type="submission" date="2018-08" db="EMBL/GenBank/DDBJ databases">
        <title>Genetic Globetrotter - A new plasmid hitch-hiking vast phylogenetic and geographic distances.</title>
        <authorList>
            <person name="Vollmers J."/>
            <person name="Petersen J."/>
        </authorList>
    </citation>
    <scope>NUCLEOTIDE SEQUENCE [LARGE SCALE GENOMIC DNA]</scope>
    <source>
        <strain evidence="6 8">DSM 26383</strain>
    </source>
</reference>
<evidence type="ECO:0000256" key="4">
    <source>
        <dbReference type="ARBA" id="ARBA00035159"/>
    </source>
</evidence>
<dbReference type="Gene3D" id="3.50.50.60">
    <property type="entry name" value="FAD/NAD(P)-binding domain"/>
    <property type="match status" value="1"/>
</dbReference>
<evidence type="ECO:0000313" key="5">
    <source>
        <dbReference type="EMBL" id="KRS17772.1"/>
    </source>
</evidence>
<evidence type="ECO:0000313" key="8">
    <source>
        <dbReference type="Proteomes" id="UP000325785"/>
    </source>
</evidence>
<dbReference type="PANTHER" id="PTHR43539:SF78">
    <property type="entry name" value="FLAVIN-CONTAINING MONOOXYGENASE"/>
    <property type="match status" value="1"/>
</dbReference>
<dbReference type="PRINTS" id="PR00368">
    <property type="entry name" value="FADPNR"/>
</dbReference>
<sequence>MEDVIVIGAGPAGLALGACLNAEGLSPLILEREACVGSAWHRHYRRLALHTDKKRSSLPGLPFPDDAPRYVPRTQVVAYLERYAEAFGLQPRFGAEVAKAEPSEGGWQVTLSSGETLASRALVFATGVSERPHFATWPGLEGFPGPVIHSRAYRAPGDLPGERVLVVGFGNSGGELAIDLSEAGRKVDIAVRSPVNLLPKELFGRPIGNWEVLQRIFPYRVADAITAPILRWKMGNYARFGLRKSEKGPIAQVREDGRIPLIDLGTLDLIRRGRIKVRPGLSRIEGALVTFDDDTSAQYDAILLATGYTVDLRPILGPMPNVLDDTGRPLASGEELAPGLWFCSYHTVPNGQLREISRQAPVIARAAAEHLAPHAA</sequence>
<evidence type="ECO:0000256" key="1">
    <source>
        <dbReference type="ARBA" id="ARBA00022630"/>
    </source>
</evidence>
<dbReference type="PIRSF" id="PIRSF000332">
    <property type="entry name" value="FMO"/>
    <property type="match status" value="1"/>
</dbReference>
<dbReference type="Proteomes" id="UP000051401">
    <property type="component" value="Unassembled WGS sequence"/>
</dbReference>
<evidence type="ECO:0000313" key="7">
    <source>
        <dbReference type="Proteomes" id="UP000051401"/>
    </source>
</evidence>
<dbReference type="EMBL" id="CP031598">
    <property type="protein sequence ID" value="QEW24461.1"/>
    <property type="molecule type" value="Genomic_DNA"/>
</dbReference>
<keyword evidence="2" id="KW-0274">FAD</keyword>
<reference evidence="5 7" key="1">
    <citation type="submission" date="2015-04" db="EMBL/GenBank/DDBJ databases">
        <title>The draft genome sequence of Roseovarius indicus B108T.</title>
        <authorList>
            <person name="Li G."/>
            <person name="Lai Q."/>
            <person name="Shao Z."/>
            <person name="Yan P."/>
        </authorList>
    </citation>
    <scope>NUCLEOTIDE SEQUENCE [LARGE SCALE GENOMIC DNA]</scope>
    <source>
        <strain evidence="5 7">B108</strain>
    </source>
</reference>